<evidence type="ECO:0000313" key="4">
    <source>
        <dbReference type="EMBL" id="CEM55263.1"/>
    </source>
</evidence>
<feature type="domain" description="Tyrosine-protein kinase ephrin type A/B receptor-like" evidence="3">
    <location>
        <begin position="1732"/>
        <end position="1780"/>
    </location>
</feature>
<dbReference type="PANTHER" id="PTHR46967:SF1">
    <property type="entry name" value="KERATIN-ASSOCIATED PROTEIN 16-1-LIKE"/>
    <property type="match status" value="1"/>
</dbReference>
<dbReference type="PANTHER" id="PTHR46967">
    <property type="entry name" value="INSULIN-LIKE GROWTH FACTOR BINDING PROTEIN,N-TERMINAL"/>
    <property type="match status" value="1"/>
</dbReference>
<dbReference type="SUPFAM" id="SSF57184">
    <property type="entry name" value="Growth factor receptor domain"/>
    <property type="match status" value="1"/>
</dbReference>
<dbReference type="InterPro" id="IPR009030">
    <property type="entry name" value="Growth_fac_rcpt_cys_sf"/>
</dbReference>
<reference evidence="4" key="1">
    <citation type="submission" date="2014-11" db="EMBL/GenBank/DDBJ databases">
        <authorList>
            <person name="Otto D Thomas"/>
            <person name="Naeem Raeece"/>
        </authorList>
    </citation>
    <scope>NUCLEOTIDE SEQUENCE</scope>
</reference>
<dbReference type="EMBL" id="CDMZ01005858">
    <property type="protein sequence ID" value="CEM55263.1"/>
    <property type="molecule type" value="Genomic_DNA"/>
</dbReference>
<feature type="region of interest" description="Disordered" evidence="1">
    <location>
        <begin position="534"/>
        <end position="554"/>
    </location>
</feature>
<organism evidence="4">
    <name type="scientific">Chromera velia CCMP2878</name>
    <dbReference type="NCBI Taxonomy" id="1169474"/>
    <lineage>
        <taxon>Eukaryota</taxon>
        <taxon>Sar</taxon>
        <taxon>Alveolata</taxon>
        <taxon>Colpodellida</taxon>
        <taxon>Chromeraceae</taxon>
        <taxon>Chromera</taxon>
    </lineage>
</organism>
<keyword evidence="2" id="KW-0732">Signal</keyword>
<dbReference type="CDD" id="cd00185">
    <property type="entry name" value="TNFRSF"/>
    <property type="match status" value="1"/>
</dbReference>
<dbReference type="Pfam" id="PF07699">
    <property type="entry name" value="Ephrin_rec_like"/>
    <property type="match status" value="2"/>
</dbReference>
<accession>A0A0G4IDK2</accession>
<evidence type="ECO:0000256" key="2">
    <source>
        <dbReference type="SAM" id="SignalP"/>
    </source>
</evidence>
<feature type="domain" description="Tyrosine-protein kinase ephrin type A/B receptor-like" evidence="3">
    <location>
        <begin position="1614"/>
        <end position="1656"/>
    </location>
</feature>
<feature type="chain" id="PRO_5005192465" description="Tyrosine-protein kinase ephrin type A/B receptor-like domain-containing protein" evidence="2">
    <location>
        <begin position="23"/>
        <end position="2044"/>
    </location>
</feature>
<sequence length="2044" mass="224555">MMVLFFGWALALVGWNFLQVSAQLPSAIDPRQQLLHNGCDIRFRYYNRDDLLAYYDTLRPSEKDAALEALAAMEDLYVMTEYLKPGGLIQSVFSVLAERTFPKVKLKRWKAVFQAAYSKLCYKPLEPRAANDAAGEIAKFLGYSPYTPQGFVIKGLVGDVLKTSDTDKKRYQDKVRSLLGGNSQLASLFDKEATLEKFEDFLKKIGPRLKLIPKIGFILEKIALGTRTVVRFIRKNISTLQSTVDKACEFLSGKTAAIDKLYRVVRFLNYAYKASNAIGRLATTVILPITLQGTCDLANDLYFRQARIPESGVPRQPIEVYDPLPEISEALTLTETAPDPPLLPLDVLFQNRRLQAEEKTGETDDKSPKSVLETILQEQAKEREENIGGQEEELEEQEGSTDEKQTRPPAPLLTPDPPLPPPSSITSGTVNANTGNAPKAEQPDLIDEFSSHNAEKTKLFVEKAEVLLASIDDRLSSFPSPSPSPDPSSESNKGQVDAPYEKVMRSIEKLSRIVSRSMLNSLAGLRIFQHTILGGSPKTQSNQDGTQKKRSADEITQERAILEWGRDELNSALAHVKENGIRKPKWLVQRERRRRLQNGPGSLYFNSALTLAFEKQEVDGIVKTSAVVDFLNKLKRPSECAALIADLQNEVADFLENSGVSQIIEVAQQVSDFIQSAFDEISKWLDAMDPFFQAVEEVVNFLGDCDGFIGGIVCKVLEFVDTILTFVDAIINEVCKLLSGNFFVMIADKVIGPFMGCVVDFLKLLEIQETAIVPLSEGNPSARGAVIIGPGREDTTVGGRVSAHFRTARRGAPILIDCSDTELDAAPVSAKLPKERRLRTATSPYPVMVKFDRFLWAQKQNLQPFYVLPCLGANNLNSRSCTLDYDADRPPVRPLGGFKGQPNVPTVAEFAEDFNFLPAQTFPARNILDSEAGDHTIAEYWCVDEDVDLPILADLFDARATNGVEEPYAKIDANFPTTPVPSFQRHTSGQRKYGWSPKMEVQLAKGIVAAFQSANQDVWTGADRLDCRGDRKFWSPDGPQHFFIPGHDIYSNPAQMSAFVDSPRLPFRPEFDNTAFWFNAFDPCHAPVAASEIAAGGDRGQDWEDFCVRRWLTNKFRFQDLMDKGITCLDFGCLEPESNLPEITFFRQRYRRFPFDDLANLLLMPFDCTGPASPVYFDVVRLNEYSKGRSFEDLGAQYQFIQPPPPGGTEKATLTFGTPTCDGLFRETQEAVWDPQPVDHGEESFKGGVCGGLIAFTQGQGICQGGDVGKLCFCCSGPPTPQSAGCQDFTCFEAPPSTSPIPNSPDASVTCACPCLATCTSSRAMNFLEACRDRTYEIRPDPSVLGNAADIQAGRSVLPGFSSAEVAQRNGAQDRRKAFDDDYADLAFMQSNFEGDVFCQDQFQACEGQSTCETSSLKCFPFFIQYTCVEIEYIDQKRGRTPPDPLELIVYLFSRRDRLDLGSDRDFVTCPDPSGPLDRRTQPRIKEAIFGRNVINRDITGDLGELNPPLCGDESCTFVLREMIDRLLTARPSLRQEFVSLSFIDANDVLESGTQMRIEIECACGEGQNPQVDLNNLQCIPCPAGTFRSTDDPECLTCEPGSFSPGPSPPTGPKGATSCTLCSPGFFTSDEGETECEECPDGTFSSGSGATECLNCEQNTIAVKATPTSPPATSCTPCPGGTYSVTQIDCVDCDPGFFRPNNAPLDVYCEPCLAGSYAAGRGATECIPCAPGTFQRREAQLSCEPVPRGTYQDQQGQVTTKLCPSGFTTAGKGAQTEAECSVRITEPDWLQKGEEFCNANLLQPGIDCSLLARGPTARRRRRLQVVLPSDQALRDAICVGVAINEGELDPTATDPLTGVTRPSTIDDLFGPGNGFCEPDFRNTPYCNYDGGDCCLSTCQKPDISTLQSEFSEEYQALLESLGETFDPSVDASTDTEQFPYACFPPFMVCLDPNANNFPLTNECPGQANTCAPCLDSPPPNQQDLLVISPSFPPWTLRRSATACATPNSILAPAHGTEAIVVRLPASTKLEAIAVLDRLNAGILL</sequence>
<feature type="compositionally biased region" description="Pro residues" evidence="1">
    <location>
        <begin position="408"/>
        <end position="423"/>
    </location>
</feature>
<evidence type="ECO:0000259" key="3">
    <source>
        <dbReference type="Pfam" id="PF07699"/>
    </source>
</evidence>
<dbReference type="SMART" id="SM01411">
    <property type="entry name" value="Ephrin_rec_like"/>
    <property type="match status" value="4"/>
</dbReference>
<proteinExistence type="predicted"/>
<dbReference type="Gene3D" id="2.10.50.10">
    <property type="entry name" value="Tumor Necrosis Factor Receptor, subunit A, domain 2"/>
    <property type="match status" value="4"/>
</dbReference>
<feature type="compositionally biased region" description="Acidic residues" evidence="1">
    <location>
        <begin position="390"/>
        <end position="400"/>
    </location>
</feature>
<protein>
    <recommendedName>
        <fullName evidence="3">Tyrosine-protein kinase ephrin type A/B receptor-like domain-containing protein</fullName>
    </recommendedName>
</protein>
<feature type="compositionally biased region" description="Polar residues" evidence="1">
    <location>
        <begin position="424"/>
        <end position="436"/>
    </location>
</feature>
<gene>
    <name evidence="4" type="ORF">Cvel_13401</name>
</gene>
<dbReference type="InterPro" id="IPR011641">
    <property type="entry name" value="Tyr-kin_ephrin_A/B_rcpt-like"/>
</dbReference>
<dbReference type="VEuPathDB" id="CryptoDB:Cvel_13401"/>
<feature type="region of interest" description="Disordered" evidence="1">
    <location>
        <begin position="379"/>
        <end position="444"/>
    </location>
</feature>
<evidence type="ECO:0000256" key="1">
    <source>
        <dbReference type="SAM" id="MobiDB-lite"/>
    </source>
</evidence>
<name>A0A0G4IDK2_9ALVE</name>
<feature type="signal peptide" evidence="2">
    <location>
        <begin position="1"/>
        <end position="22"/>
    </location>
</feature>
<feature type="region of interest" description="Disordered" evidence="1">
    <location>
        <begin position="477"/>
        <end position="499"/>
    </location>
</feature>